<dbReference type="KEGG" id="fcy:FRACYDRAFT_269373"/>
<dbReference type="EMBL" id="KV784359">
    <property type="protein sequence ID" value="OEU15468.1"/>
    <property type="molecule type" value="Genomic_DNA"/>
</dbReference>
<reference evidence="3 4" key="1">
    <citation type="submission" date="2016-09" db="EMBL/GenBank/DDBJ databases">
        <title>Extensive genetic diversity and differential bi-allelic expression allows diatom success in the polar Southern Ocean.</title>
        <authorList>
            <consortium name="DOE Joint Genome Institute"/>
            <person name="Mock T."/>
            <person name="Otillar R.P."/>
            <person name="Strauss J."/>
            <person name="Dupont C."/>
            <person name="Frickenhaus S."/>
            <person name="Maumus F."/>
            <person name="Mcmullan M."/>
            <person name="Sanges R."/>
            <person name="Schmutz J."/>
            <person name="Toseland A."/>
            <person name="Valas R."/>
            <person name="Veluchamy A."/>
            <person name="Ward B.J."/>
            <person name="Allen A."/>
            <person name="Barry K."/>
            <person name="Falciatore A."/>
            <person name="Ferrante M."/>
            <person name="Fortunato A.E."/>
            <person name="Gloeckner G."/>
            <person name="Gruber A."/>
            <person name="Hipkin R."/>
            <person name="Janech M."/>
            <person name="Kroth P."/>
            <person name="Leese F."/>
            <person name="Lindquist E."/>
            <person name="Lyon B.R."/>
            <person name="Martin J."/>
            <person name="Mayer C."/>
            <person name="Parker M."/>
            <person name="Quesneville H."/>
            <person name="Raymond J."/>
            <person name="Uhlig C."/>
            <person name="Valentin K.U."/>
            <person name="Worden A.Z."/>
            <person name="Armbrust E.V."/>
            <person name="Bowler C."/>
            <person name="Green B."/>
            <person name="Moulton V."/>
            <person name="Van Oosterhout C."/>
            <person name="Grigoriev I."/>
        </authorList>
    </citation>
    <scope>NUCLEOTIDE SEQUENCE [LARGE SCALE GENOMIC DNA]</scope>
    <source>
        <strain evidence="3 4">CCMP1102</strain>
    </source>
</reference>
<keyword evidence="2" id="KW-0472">Membrane</keyword>
<protein>
    <submittedName>
        <fullName evidence="3">Uncharacterized protein</fullName>
    </submittedName>
</protein>
<sequence>MTYKSKNRTLTEVLIAVTFVCFLMGFVAVLCIGNYYRAKRAMESQQQRRLARLSGGGHAGNNAVAGFADSPKSTISGTSSAESIEQQNFLGIPTSRHHQNRNNGVPVDLLMH</sequence>
<name>A0A1E7FBB7_9STRA</name>
<feature type="compositionally biased region" description="Polar residues" evidence="1">
    <location>
        <begin position="71"/>
        <end position="89"/>
    </location>
</feature>
<keyword evidence="2" id="KW-0812">Transmembrane</keyword>
<proteinExistence type="predicted"/>
<evidence type="ECO:0000313" key="4">
    <source>
        <dbReference type="Proteomes" id="UP000095751"/>
    </source>
</evidence>
<evidence type="ECO:0000313" key="3">
    <source>
        <dbReference type="EMBL" id="OEU15468.1"/>
    </source>
</evidence>
<dbReference type="AlphaFoldDB" id="A0A1E7FBB7"/>
<gene>
    <name evidence="3" type="ORF">FRACYDRAFT_269373</name>
</gene>
<keyword evidence="4" id="KW-1185">Reference proteome</keyword>
<organism evidence="3 4">
    <name type="scientific">Fragilariopsis cylindrus CCMP1102</name>
    <dbReference type="NCBI Taxonomy" id="635003"/>
    <lineage>
        <taxon>Eukaryota</taxon>
        <taxon>Sar</taxon>
        <taxon>Stramenopiles</taxon>
        <taxon>Ochrophyta</taxon>
        <taxon>Bacillariophyta</taxon>
        <taxon>Bacillariophyceae</taxon>
        <taxon>Bacillariophycidae</taxon>
        <taxon>Bacillariales</taxon>
        <taxon>Bacillariaceae</taxon>
        <taxon>Fragilariopsis</taxon>
    </lineage>
</organism>
<accession>A0A1E7FBB7</accession>
<evidence type="ECO:0000256" key="2">
    <source>
        <dbReference type="SAM" id="Phobius"/>
    </source>
</evidence>
<dbReference type="Proteomes" id="UP000095751">
    <property type="component" value="Unassembled WGS sequence"/>
</dbReference>
<feature type="region of interest" description="Disordered" evidence="1">
    <location>
        <begin position="62"/>
        <end position="112"/>
    </location>
</feature>
<dbReference type="InParanoid" id="A0A1E7FBB7"/>
<dbReference type="OrthoDB" id="46113at2759"/>
<feature type="transmembrane region" description="Helical" evidence="2">
    <location>
        <begin position="13"/>
        <end position="36"/>
    </location>
</feature>
<evidence type="ECO:0000256" key="1">
    <source>
        <dbReference type="SAM" id="MobiDB-lite"/>
    </source>
</evidence>
<keyword evidence="2" id="KW-1133">Transmembrane helix</keyword>